<accession>A0A6A0B720</accession>
<proteinExistence type="predicted"/>
<dbReference type="InterPro" id="IPR029068">
    <property type="entry name" value="Glyas_Bleomycin-R_OHBP_Dase"/>
</dbReference>
<dbReference type="AlphaFoldDB" id="A0A6A0B720"/>
<dbReference type="Proteomes" id="UP000475928">
    <property type="component" value="Unassembled WGS sequence"/>
</dbReference>
<dbReference type="Gene3D" id="3.10.180.10">
    <property type="entry name" value="2,3-Dihydroxybiphenyl 1,2-Dioxygenase, domain 1"/>
    <property type="match status" value="1"/>
</dbReference>
<feature type="domain" description="VOC" evidence="1">
    <location>
        <begin position="4"/>
        <end position="120"/>
    </location>
</feature>
<dbReference type="PANTHER" id="PTHR36437">
    <property type="entry name" value="GLYOXALASE/BLEOMYCIN RESISTANCE PROTEIN/DIOXYGENASE"/>
    <property type="match status" value="1"/>
</dbReference>
<dbReference type="PROSITE" id="PS51819">
    <property type="entry name" value="VOC"/>
    <property type="match status" value="1"/>
</dbReference>
<evidence type="ECO:0000313" key="3">
    <source>
        <dbReference type="Proteomes" id="UP000475928"/>
    </source>
</evidence>
<comment type="caution">
    <text evidence="2">The sequence shown here is derived from an EMBL/GenBank/DDBJ whole genome shotgun (WGS) entry which is preliminary data.</text>
</comment>
<keyword evidence="2" id="KW-0456">Lyase</keyword>
<dbReference type="InterPro" id="IPR004360">
    <property type="entry name" value="Glyas_Fos-R_dOase_dom"/>
</dbReference>
<dbReference type="RefSeq" id="WP_172356557.1">
    <property type="nucleotide sequence ID" value="NZ_BLLH01000005.1"/>
</dbReference>
<gene>
    <name evidence="2" type="primary">gloA</name>
    <name evidence="2" type="ORF">Hs20B_11440</name>
</gene>
<evidence type="ECO:0000313" key="2">
    <source>
        <dbReference type="EMBL" id="GFH40746.1"/>
    </source>
</evidence>
<dbReference type="EMBL" id="BLLH01000005">
    <property type="protein sequence ID" value="GFH40746.1"/>
    <property type="molecule type" value="Genomic_DNA"/>
</dbReference>
<evidence type="ECO:0000259" key="1">
    <source>
        <dbReference type="PROSITE" id="PS51819"/>
    </source>
</evidence>
<keyword evidence="3" id="KW-1185">Reference proteome</keyword>
<dbReference type="SUPFAM" id="SSF54593">
    <property type="entry name" value="Glyoxalase/Bleomycin resistance protein/Dihydroxybiphenyl dioxygenase"/>
    <property type="match status" value="1"/>
</dbReference>
<protein>
    <submittedName>
        <fullName evidence="2">Lactoylglutathione lyase</fullName>
    </submittedName>
</protein>
<reference evidence="2 3" key="1">
    <citation type="submission" date="2020-02" db="EMBL/GenBank/DDBJ databases">
        <title>Draft genome sequence of Lactococcus sp. Hs20B0-1.</title>
        <authorList>
            <person name="Noda S."/>
            <person name="Yuki M."/>
            <person name="Ohkuma M."/>
        </authorList>
    </citation>
    <scope>NUCLEOTIDE SEQUENCE [LARGE SCALE GENOMIC DNA]</scope>
    <source>
        <strain evidence="2 3">Hs20B0-1</strain>
    </source>
</reference>
<organism evidence="2 3">
    <name type="scientific">Pseudolactococcus insecticola</name>
    <dbReference type="NCBI Taxonomy" id="2709158"/>
    <lineage>
        <taxon>Bacteria</taxon>
        <taxon>Bacillati</taxon>
        <taxon>Bacillota</taxon>
        <taxon>Bacilli</taxon>
        <taxon>Lactobacillales</taxon>
        <taxon>Streptococcaceae</taxon>
        <taxon>Pseudolactococcus</taxon>
    </lineage>
</organism>
<dbReference type="PANTHER" id="PTHR36437:SF2">
    <property type="entry name" value="GLYOXALASE_BLEOMYCIN RESISTANCE PROTEIN_DIOXYGENASE"/>
    <property type="match status" value="1"/>
</dbReference>
<sequence>MINAALTLMLYVNDVKAAVAFWTALGFSSEVIDENSAQIKSDDTSQVTFMLYDKAFIRQVSPEVVDNVPSILFQTSDLDGLYDKVLATGNAAGEIVDAPGMGRVFNFSDPDGAYYAVVEVNAENKAK</sequence>
<name>A0A6A0B720_9LACT</name>
<dbReference type="GO" id="GO:0016829">
    <property type="term" value="F:lyase activity"/>
    <property type="evidence" value="ECO:0007669"/>
    <property type="project" value="UniProtKB-KW"/>
</dbReference>
<dbReference type="InterPro" id="IPR037523">
    <property type="entry name" value="VOC_core"/>
</dbReference>
<dbReference type="Pfam" id="PF00903">
    <property type="entry name" value="Glyoxalase"/>
    <property type="match status" value="1"/>
</dbReference>